<reference evidence="18" key="1">
    <citation type="submission" date="2022-08" db="EMBL/GenBank/DDBJ databases">
        <title>Genomic Encyclopedia of Type Strains, Phase III (KMG-III): the genomes of soil and plant-associated and newly described type strains.</title>
        <authorList>
            <person name="Whitman W."/>
        </authorList>
    </citation>
    <scope>NUCLEOTIDE SEQUENCE</scope>
    <source>
        <strain evidence="18">HMT 1</strain>
    </source>
</reference>
<dbReference type="HAMAP" id="MF_01973">
    <property type="entry name" value="lon_bact"/>
    <property type="match status" value="1"/>
</dbReference>
<feature type="domain" description="Lon N-terminal" evidence="17">
    <location>
        <begin position="61"/>
        <end position="254"/>
    </location>
</feature>
<dbReference type="PANTHER" id="PTHR10046">
    <property type="entry name" value="ATP DEPENDENT LON PROTEASE FAMILY MEMBER"/>
    <property type="match status" value="1"/>
</dbReference>
<organism evidence="18 19">
    <name type="scientific">Methylohalomonas lacus</name>
    <dbReference type="NCBI Taxonomy" id="398773"/>
    <lineage>
        <taxon>Bacteria</taxon>
        <taxon>Pseudomonadati</taxon>
        <taxon>Pseudomonadota</taxon>
        <taxon>Gammaproteobacteria</taxon>
        <taxon>Methylohalomonadales</taxon>
        <taxon>Methylohalomonadaceae</taxon>
        <taxon>Methylohalomonas</taxon>
    </lineage>
</organism>
<dbReference type="Proteomes" id="UP001204445">
    <property type="component" value="Unassembled WGS sequence"/>
</dbReference>
<dbReference type="SUPFAM" id="SSF54211">
    <property type="entry name" value="Ribosomal protein S5 domain 2-like"/>
    <property type="match status" value="1"/>
</dbReference>
<evidence type="ECO:0000313" key="19">
    <source>
        <dbReference type="Proteomes" id="UP001204445"/>
    </source>
</evidence>
<evidence type="ECO:0000256" key="9">
    <source>
        <dbReference type="HAMAP-Rule" id="MF_01973"/>
    </source>
</evidence>
<name>A0AAE3HL26_9GAMM</name>
<keyword evidence="19" id="KW-1185">Reference proteome</keyword>
<dbReference type="InterPro" id="IPR008268">
    <property type="entry name" value="Peptidase_S16_AS"/>
</dbReference>
<evidence type="ECO:0000256" key="2">
    <source>
        <dbReference type="ARBA" id="ARBA00022490"/>
    </source>
</evidence>
<dbReference type="Gene3D" id="3.40.50.300">
    <property type="entry name" value="P-loop containing nucleotide triphosphate hydrolases"/>
    <property type="match status" value="1"/>
</dbReference>
<dbReference type="InterPro" id="IPR008269">
    <property type="entry name" value="Lon_proteolytic"/>
</dbReference>
<evidence type="ECO:0000256" key="8">
    <source>
        <dbReference type="ARBA" id="ARBA00023016"/>
    </source>
</evidence>
<dbReference type="EC" id="3.4.21.53" evidence="9 10"/>
<dbReference type="InterPro" id="IPR027543">
    <property type="entry name" value="Lon_bac"/>
</dbReference>
<evidence type="ECO:0000256" key="5">
    <source>
        <dbReference type="ARBA" id="ARBA00022801"/>
    </source>
</evidence>
<keyword evidence="4 9" id="KW-0547">Nucleotide-binding</keyword>
<dbReference type="PROSITE" id="PS51787">
    <property type="entry name" value="LON_N"/>
    <property type="match status" value="1"/>
</dbReference>
<feature type="active site" evidence="9 11">
    <location>
        <position position="728"/>
    </location>
</feature>
<dbReference type="Pfam" id="PF22667">
    <property type="entry name" value="Lon_lid"/>
    <property type="match status" value="1"/>
</dbReference>
<dbReference type="PIRSF" id="PIRSF001174">
    <property type="entry name" value="Lon_proteas"/>
    <property type="match status" value="1"/>
</dbReference>
<comment type="caution">
    <text evidence="18">The sequence shown here is derived from an EMBL/GenBank/DDBJ whole genome shotgun (WGS) entry which is preliminary data.</text>
</comment>
<dbReference type="GO" id="GO:0004252">
    <property type="term" value="F:serine-type endopeptidase activity"/>
    <property type="evidence" value="ECO:0007669"/>
    <property type="project" value="UniProtKB-UniRule"/>
</dbReference>
<evidence type="ECO:0000256" key="3">
    <source>
        <dbReference type="ARBA" id="ARBA00022670"/>
    </source>
</evidence>
<dbReference type="SUPFAM" id="SSF52540">
    <property type="entry name" value="P-loop containing nucleoside triphosphate hydrolases"/>
    <property type="match status" value="1"/>
</dbReference>
<evidence type="ECO:0000256" key="12">
    <source>
        <dbReference type="PIRSR" id="PIRSR001174-2"/>
    </source>
</evidence>
<dbReference type="SMART" id="SM00464">
    <property type="entry name" value="LON"/>
    <property type="match status" value="1"/>
</dbReference>
<keyword evidence="6 9" id="KW-0720">Serine protease</keyword>
<dbReference type="GO" id="GO:0004176">
    <property type="term" value="F:ATP-dependent peptidase activity"/>
    <property type="evidence" value="ECO:0007669"/>
    <property type="project" value="UniProtKB-UniRule"/>
</dbReference>
<dbReference type="NCBIfam" id="TIGR00763">
    <property type="entry name" value="lon"/>
    <property type="match status" value="1"/>
</dbReference>
<dbReference type="FunFam" id="3.40.50.300:FF:000382">
    <property type="entry name" value="Lon protease homolog 2, peroxisomal"/>
    <property type="match status" value="1"/>
</dbReference>
<keyword evidence="3 9" id="KW-0645">Protease</keyword>
<dbReference type="GO" id="GO:0005737">
    <property type="term" value="C:cytoplasm"/>
    <property type="evidence" value="ECO:0007669"/>
    <property type="project" value="UniProtKB-SubCell"/>
</dbReference>
<dbReference type="InterPro" id="IPR003593">
    <property type="entry name" value="AAA+_ATPase"/>
</dbReference>
<dbReference type="GO" id="GO:0005524">
    <property type="term" value="F:ATP binding"/>
    <property type="evidence" value="ECO:0007669"/>
    <property type="project" value="UniProtKB-UniRule"/>
</dbReference>
<accession>A0AAE3HL26</accession>
<dbReference type="PROSITE" id="PS01046">
    <property type="entry name" value="LON_SER"/>
    <property type="match status" value="1"/>
</dbReference>
<comment type="catalytic activity">
    <reaction evidence="9 10 13">
        <text>Hydrolysis of proteins in presence of ATP.</text>
        <dbReference type="EC" id="3.4.21.53"/>
    </reaction>
</comment>
<dbReference type="GO" id="GO:0043565">
    <property type="term" value="F:sequence-specific DNA binding"/>
    <property type="evidence" value="ECO:0007669"/>
    <property type="project" value="UniProtKB-UniRule"/>
</dbReference>
<evidence type="ECO:0000256" key="6">
    <source>
        <dbReference type="ARBA" id="ARBA00022825"/>
    </source>
</evidence>
<dbReference type="EMBL" id="JANUCT010000006">
    <property type="protein sequence ID" value="MCS3903106.1"/>
    <property type="molecule type" value="Genomic_DNA"/>
</dbReference>
<gene>
    <name evidence="9" type="primary">lon</name>
    <name evidence="18" type="ORF">J2T55_001123</name>
</gene>
<dbReference type="AlphaFoldDB" id="A0AAE3HL26"/>
<keyword evidence="2 9" id="KW-0963">Cytoplasm</keyword>
<evidence type="ECO:0000259" key="17">
    <source>
        <dbReference type="PROSITE" id="PS51787"/>
    </source>
</evidence>
<dbReference type="InterPro" id="IPR004815">
    <property type="entry name" value="Lon_bac/euk-typ"/>
</dbReference>
<dbReference type="PROSITE" id="PS51786">
    <property type="entry name" value="LON_PROTEOLYTIC"/>
    <property type="match status" value="1"/>
</dbReference>
<dbReference type="InterPro" id="IPR027417">
    <property type="entry name" value="P-loop_NTPase"/>
</dbReference>
<feature type="binding site" evidence="9 12">
    <location>
        <begin position="405"/>
        <end position="412"/>
    </location>
    <ligand>
        <name>ATP</name>
        <dbReference type="ChEBI" id="CHEBI:30616"/>
    </ligand>
</feature>
<keyword evidence="5 9" id="KW-0378">Hydrolase</keyword>
<evidence type="ECO:0000313" key="18">
    <source>
        <dbReference type="EMBL" id="MCS3903106.1"/>
    </source>
</evidence>
<dbReference type="Pfam" id="PF02190">
    <property type="entry name" value="LON_substr_bdg"/>
    <property type="match status" value="1"/>
</dbReference>
<evidence type="ECO:0000256" key="11">
    <source>
        <dbReference type="PIRSR" id="PIRSR001174-1"/>
    </source>
</evidence>
<dbReference type="FunFam" id="1.20.5.5270:FF:000002">
    <property type="entry name" value="Lon protease homolog"/>
    <property type="match status" value="1"/>
</dbReference>
<dbReference type="CDD" id="cd19500">
    <property type="entry name" value="RecA-like_Lon"/>
    <property type="match status" value="1"/>
</dbReference>
<sequence>MTDPRDENRDDPLFAIDSDAPDSVRYADDEEANTVEAEESSQSAETADSKSLLPAIPEDVLILVSVRNTVLFPGVILPVVVGRERSLAGLDEAIRNRRRIGLVLQKDPETENPGPGDLYRYGTLASILRYVKTDDGSYHIICQGEQRFRTLEYLEGFPFLLSRVDLLKDKGTITTDIEAREHRLKSLAFEGLELLPQAPAEFSNAIQNMTSPSGLADMVASFIDIKPVEKQELLETLDIQERLDKVIDYLSHRIEVLKLSNKIDEQTREAMDERQREFVLREQMRTIQKELGEEDDNAEIEELRQAIDDAGMPEEADAQARKELKRLEKMPEASGEYSMLRTYLDTLIALPWSKYSDETIDIEAARRILDEDHYGLEKVKKRILEYLAVRKLNPEGRSPILCFVGPPGVGKTSLGQSIARAVGLEFVRASLGGVHDEAEIRGHRRTYIGAMPGKIIQSIRKAGSRNPVFMLDEMDKLGASFQGDPSSALLEVLDPEQNSTYEDNYLGVDFDLSKVMFVGTANVLDNIPGPLRDRMEIIQLPGYTPEEKFEIAKRYLIDRQLKQNGLIAEQASISDDALTHLISDYTREAGCRNLEREIGAVLRNAAVTIAEGNAEQVAIDTSDLKEILGAPKFENEVAMRTCMPGVATGLAWTPTGGDILFIEASRVPGKGNLILTGQLGEVMKESAQAALSLVKTRSLQLGIETGYFDNSDIHVHVPAGAIPKDGPSAGVAMFTALASLVTGRTIRHDVAMTGEISLRGLVLPVGGIKEKMVAAARAGIKTVLLPKRNERDYDDIPESARKQLEFVWMENVDDVIEHALTPTEAGQQVSA</sequence>
<evidence type="ECO:0000256" key="10">
    <source>
        <dbReference type="PIRNR" id="PIRNR001174"/>
    </source>
</evidence>
<dbReference type="SUPFAM" id="SSF88697">
    <property type="entry name" value="PUA domain-like"/>
    <property type="match status" value="1"/>
</dbReference>
<evidence type="ECO:0000256" key="1">
    <source>
        <dbReference type="ARBA" id="ARBA00004496"/>
    </source>
</evidence>
<dbReference type="SMART" id="SM00382">
    <property type="entry name" value="AAA"/>
    <property type="match status" value="1"/>
</dbReference>
<dbReference type="InterPro" id="IPR003959">
    <property type="entry name" value="ATPase_AAA_core"/>
</dbReference>
<dbReference type="RefSeq" id="WP_259054718.1">
    <property type="nucleotide sequence ID" value="NZ_JANUCT010000006.1"/>
</dbReference>
<feature type="compositionally biased region" description="Acidic residues" evidence="15">
    <location>
        <begin position="28"/>
        <end position="39"/>
    </location>
</feature>
<dbReference type="Gene3D" id="1.10.8.60">
    <property type="match status" value="1"/>
</dbReference>
<dbReference type="InterPro" id="IPR020568">
    <property type="entry name" value="Ribosomal_Su5_D2-typ_SF"/>
</dbReference>
<comment type="similarity">
    <text evidence="9 10 13 14">Belongs to the peptidase S16 family.</text>
</comment>
<comment type="subunit">
    <text evidence="9 10">Homohexamer. Organized in a ring with a central cavity.</text>
</comment>
<dbReference type="FunFam" id="3.30.230.10:FF:000019">
    <property type="entry name" value="Lon protease homolog 2, peroxisomal"/>
    <property type="match status" value="1"/>
</dbReference>
<feature type="domain" description="Lon proteolytic" evidence="16">
    <location>
        <begin position="641"/>
        <end position="822"/>
    </location>
</feature>
<comment type="induction">
    <text evidence="9">By heat shock.</text>
</comment>
<dbReference type="Pfam" id="PF00004">
    <property type="entry name" value="AAA"/>
    <property type="match status" value="1"/>
</dbReference>
<comment type="function">
    <text evidence="9">ATP-dependent serine protease that mediates the selective degradation of mutant and abnormal proteins as well as certain short-lived regulatory proteins. Required for cellular homeostasis and for survival from DNA damage and developmental changes induced by stress. Degrades polypeptides processively to yield small peptide fragments that are 5 to 10 amino acids long. Binds to DNA in a double-stranded, site-specific manner.</text>
</comment>
<dbReference type="InterPro" id="IPR003111">
    <property type="entry name" value="Lon_prtase_N"/>
</dbReference>
<dbReference type="PRINTS" id="PR00830">
    <property type="entry name" value="ENDOLAPTASE"/>
</dbReference>
<dbReference type="Gene3D" id="1.20.58.1480">
    <property type="match status" value="1"/>
</dbReference>
<evidence type="ECO:0000259" key="16">
    <source>
        <dbReference type="PROSITE" id="PS51786"/>
    </source>
</evidence>
<dbReference type="InterPro" id="IPR027065">
    <property type="entry name" value="Lon_Prtase"/>
</dbReference>
<feature type="compositionally biased region" description="Basic and acidic residues" evidence="15">
    <location>
        <begin position="1"/>
        <end position="12"/>
    </location>
</feature>
<dbReference type="Gene3D" id="3.30.230.10">
    <property type="match status" value="1"/>
</dbReference>
<comment type="subcellular location">
    <subcellularLocation>
        <location evidence="1 9 10">Cytoplasm</location>
    </subcellularLocation>
</comment>
<dbReference type="Gene3D" id="1.20.5.5270">
    <property type="match status" value="1"/>
</dbReference>
<keyword evidence="8 9" id="KW-0346">Stress response</keyword>
<dbReference type="GO" id="GO:0006515">
    <property type="term" value="P:protein quality control for misfolded or incompletely synthesized proteins"/>
    <property type="evidence" value="ECO:0007669"/>
    <property type="project" value="UniProtKB-UniRule"/>
</dbReference>
<dbReference type="GO" id="GO:0016887">
    <property type="term" value="F:ATP hydrolysis activity"/>
    <property type="evidence" value="ECO:0007669"/>
    <property type="project" value="UniProtKB-UniRule"/>
</dbReference>
<evidence type="ECO:0000256" key="13">
    <source>
        <dbReference type="PROSITE-ProRule" id="PRU01122"/>
    </source>
</evidence>
<evidence type="ECO:0000256" key="7">
    <source>
        <dbReference type="ARBA" id="ARBA00022840"/>
    </source>
</evidence>
<dbReference type="Gene3D" id="2.30.130.40">
    <property type="entry name" value="LON domain-like"/>
    <property type="match status" value="1"/>
</dbReference>
<protein>
    <recommendedName>
        <fullName evidence="9 10">Lon protease</fullName>
        <ecNumber evidence="9 10">3.4.21.53</ecNumber>
    </recommendedName>
    <alternativeName>
        <fullName evidence="9">ATP-dependent protease La</fullName>
    </alternativeName>
</protein>
<dbReference type="InterPro" id="IPR054594">
    <property type="entry name" value="Lon_lid"/>
</dbReference>
<dbReference type="InterPro" id="IPR046336">
    <property type="entry name" value="Lon_prtase_N_sf"/>
</dbReference>
<dbReference type="GO" id="GO:0034605">
    <property type="term" value="P:cellular response to heat"/>
    <property type="evidence" value="ECO:0007669"/>
    <property type="project" value="UniProtKB-UniRule"/>
</dbReference>
<dbReference type="Pfam" id="PF05362">
    <property type="entry name" value="Lon_C"/>
    <property type="match status" value="1"/>
</dbReference>
<dbReference type="InterPro" id="IPR014721">
    <property type="entry name" value="Ribsml_uS5_D2-typ_fold_subgr"/>
</dbReference>
<feature type="active site" evidence="9 11">
    <location>
        <position position="771"/>
    </location>
</feature>
<evidence type="ECO:0000256" key="14">
    <source>
        <dbReference type="RuleBase" id="RU000591"/>
    </source>
</evidence>
<evidence type="ECO:0000256" key="4">
    <source>
        <dbReference type="ARBA" id="ARBA00022741"/>
    </source>
</evidence>
<evidence type="ECO:0000256" key="15">
    <source>
        <dbReference type="SAM" id="MobiDB-lite"/>
    </source>
</evidence>
<dbReference type="InterPro" id="IPR015947">
    <property type="entry name" value="PUA-like_sf"/>
</dbReference>
<feature type="region of interest" description="Disordered" evidence="15">
    <location>
        <begin position="1"/>
        <end position="50"/>
    </location>
</feature>
<keyword evidence="7 9" id="KW-0067">ATP-binding</keyword>
<proteinExistence type="evidence at transcript level"/>